<dbReference type="GO" id="GO:0000981">
    <property type="term" value="F:DNA-binding transcription factor activity, RNA polymerase II-specific"/>
    <property type="evidence" value="ECO:0007669"/>
    <property type="project" value="TreeGrafter"/>
</dbReference>
<evidence type="ECO:0000259" key="7">
    <source>
        <dbReference type="PROSITE" id="PS50157"/>
    </source>
</evidence>
<evidence type="ECO:0000256" key="1">
    <source>
        <dbReference type="ARBA" id="ARBA00022723"/>
    </source>
</evidence>
<feature type="domain" description="C2H2-type" evidence="7">
    <location>
        <begin position="484"/>
        <end position="512"/>
    </location>
</feature>
<dbReference type="PANTHER" id="PTHR24379">
    <property type="entry name" value="KRAB AND ZINC FINGER DOMAIN-CONTAINING"/>
    <property type="match status" value="1"/>
</dbReference>
<feature type="domain" description="C2H2-type" evidence="7">
    <location>
        <begin position="597"/>
        <end position="624"/>
    </location>
</feature>
<dbReference type="GO" id="GO:0005634">
    <property type="term" value="C:nucleus"/>
    <property type="evidence" value="ECO:0007669"/>
    <property type="project" value="TreeGrafter"/>
</dbReference>
<dbReference type="InterPro" id="IPR013087">
    <property type="entry name" value="Znf_C2H2_type"/>
</dbReference>
<keyword evidence="1" id="KW-0479">Metal-binding</keyword>
<feature type="compositionally biased region" description="Basic and acidic residues" evidence="6">
    <location>
        <begin position="361"/>
        <end position="384"/>
    </location>
</feature>
<dbReference type="PROSITE" id="PS50157">
    <property type="entry name" value="ZINC_FINGER_C2H2_2"/>
    <property type="match status" value="11"/>
</dbReference>
<feature type="domain" description="C2H2-type" evidence="7">
    <location>
        <begin position="569"/>
        <end position="596"/>
    </location>
</feature>
<evidence type="ECO:0000313" key="9">
    <source>
        <dbReference type="Proteomes" id="UP001233172"/>
    </source>
</evidence>
<feature type="domain" description="C2H2-type" evidence="7">
    <location>
        <begin position="654"/>
        <end position="681"/>
    </location>
</feature>
<evidence type="ECO:0000256" key="6">
    <source>
        <dbReference type="SAM" id="MobiDB-lite"/>
    </source>
</evidence>
<dbReference type="FunFam" id="3.30.160.60:FF:000100">
    <property type="entry name" value="Zinc finger 45-like"/>
    <property type="match status" value="1"/>
</dbReference>
<feature type="domain" description="C2H2-type" evidence="7">
    <location>
        <begin position="541"/>
        <end position="569"/>
    </location>
</feature>
<dbReference type="PANTHER" id="PTHR24379:SF127">
    <property type="entry name" value="BLOODY FINGERS-RELATED"/>
    <property type="match status" value="1"/>
</dbReference>
<dbReference type="SMART" id="SM00355">
    <property type="entry name" value="ZnF_C2H2"/>
    <property type="match status" value="12"/>
</dbReference>
<sequence length="1033" mass="116417">MDWRTSFSHLVAEFKTQLQSISIPLKGQLIFFIGESPEVHVMFLPSPSSSVAYSNKQESDFMKRMNTASEIPSFSSYGMNEFNLLIPTNSRPDNDDQNGSSQLASKYAVNHIVLMLQANAAPYEQNEEIGVNKSQELCEESELLSDLSSSLSINKTQDFFSNEQDSCQKFEFFGASQEPDGIESQSNFSNANDSLADSFLNKTITHVNSIDIAQSNQVVAEVGVDKECQSCPESNEKRVVELGRTDQPEIIIDKELKSDECFAVVKKLNLSVSDLHKFSHCELVSILTKILQSNIEENKSTAYKDGKTAKEFKAPSDLQKALTSLEMMTGVIEKKITENNSIPHSPNKYKNSRNRRHELIHAESDLHSDETIINKNLDKQERNSSKPKKKGKLDSKRHQKLVINESNHSQLSVPANDTTVKEMNCQRGKQNLTDIYHPLKNQKTGSGRKESKSQKLVYQCTLCTVTYSNRGLYENHLCQHSCGFQCDECGKTLKSKDSLYHHKRGLHALKKQYCCHQCNASFNFYHSCKLHVLRHQGQRPFSCQVCHKTYLTSNHLKVHVDATHKVGKKVCHICGKTFAYSCSLKTHLLKHTGHKLHTCDQCGKSFTSNQSLKAHCLSHENIKKYHCDVCGKAYQSEQSRNVHVKQHGKEKRQFICELCGKTFHFKSTLTAHINIHSKARPYLCSQCGKGFKSKASLYTHKLTHKEGQSFACPTCNKTFRTKNCCNAHMARHKKQLTFTCTMCESTFLDKGGLSKHISTIHEPSKNFICKICGKRSTRGDNMRAHVKNHKKDFKEPIINPKDFIIEENLTETEVGLNNFKPRIRGPKQPGSKKVYIKDILKSRAKNEPQTTNINLLNFSSNQNAKVVHSIATLQPDLLTIPVMDSSHYITQLSFLNDASFLHTNAHNSDPSLVQTESHEEGDLFQQEVDKTSFYLSLMQQPSSDNSVSDHLSYGPITNLLSDVHDNEPDPSAISNSLLSSGSHDDLDLPQHNSPGQMHSLSVSCFYSDTDEGNMSQLHDLLNHDNAVNSSDLI</sequence>
<dbReference type="PROSITE" id="PS00028">
    <property type="entry name" value="ZINC_FINGER_C2H2_1"/>
    <property type="match status" value="10"/>
</dbReference>
<dbReference type="Gene3D" id="3.30.160.60">
    <property type="entry name" value="Classic Zinc Finger"/>
    <property type="match status" value="7"/>
</dbReference>
<dbReference type="Proteomes" id="UP001233172">
    <property type="component" value="Unassembled WGS sequence"/>
</dbReference>
<dbReference type="SUPFAM" id="SSF57667">
    <property type="entry name" value="beta-beta-alpha zinc fingers"/>
    <property type="match status" value="6"/>
</dbReference>
<evidence type="ECO:0000256" key="3">
    <source>
        <dbReference type="ARBA" id="ARBA00022771"/>
    </source>
</evidence>
<feature type="domain" description="C2H2-type" evidence="7">
    <location>
        <begin position="767"/>
        <end position="794"/>
    </location>
</feature>
<reference evidence="8" key="2">
    <citation type="submission" date="2023-04" db="EMBL/GenBank/DDBJ databases">
        <authorList>
            <person name="Bu L."/>
            <person name="Lu L."/>
            <person name="Laidemitt M.R."/>
            <person name="Zhang S.M."/>
            <person name="Mutuku M."/>
            <person name="Mkoji G."/>
            <person name="Steinauer M."/>
            <person name="Loker E.S."/>
        </authorList>
    </citation>
    <scope>NUCLEOTIDE SEQUENCE</scope>
    <source>
        <strain evidence="8">KasaAsao</strain>
        <tissue evidence="8">Whole Snail</tissue>
    </source>
</reference>
<evidence type="ECO:0000256" key="4">
    <source>
        <dbReference type="ARBA" id="ARBA00022833"/>
    </source>
</evidence>
<keyword evidence="3 5" id="KW-0863">Zinc-finger</keyword>
<dbReference type="FunFam" id="3.30.160.60:FF:000110">
    <property type="entry name" value="Zinc finger protein-like"/>
    <property type="match status" value="1"/>
</dbReference>
<dbReference type="AlphaFoldDB" id="A0AAD8FM62"/>
<dbReference type="GO" id="GO:0000977">
    <property type="term" value="F:RNA polymerase II transcription regulatory region sequence-specific DNA binding"/>
    <property type="evidence" value="ECO:0007669"/>
    <property type="project" value="TreeGrafter"/>
</dbReference>
<evidence type="ECO:0000256" key="2">
    <source>
        <dbReference type="ARBA" id="ARBA00022737"/>
    </source>
</evidence>
<dbReference type="InterPro" id="IPR036236">
    <property type="entry name" value="Znf_C2H2_sf"/>
</dbReference>
<gene>
    <name evidence="8" type="ORF">Bpfe_000110</name>
</gene>
<name>A0AAD8FM62_BIOPF</name>
<feature type="domain" description="C2H2-type" evidence="7">
    <location>
        <begin position="625"/>
        <end position="652"/>
    </location>
</feature>
<feature type="region of interest" description="Disordered" evidence="6">
    <location>
        <begin position="959"/>
        <end position="994"/>
    </location>
</feature>
<feature type="region of interest" description="Disordered" evidence="6">
    <location>
        <begin position="361"/>
        <end position="413"/>
    </location>
</feature>
<proteinExistence type="predicted"/>
<feature type="domain" description="C2H2-type" evidence="7">
    <location>
        <begin position="682"/>
        <end position="709"/>
    </location>
</feature>
<dbReference type="GO" id="GO:0008270">
    <property type="term" value="F:zinc ion binding"/>
    <property type="evidence" value="ECO:0007669"/>
    <property type="project" value="UniProtKB-KW"/>
</dbReference>
<keyword evidence="9" id="KW-1185">Reference proteome</keyword>
<feature type="compositionally biased region" description="Basic residues" evidence="6">
    <location>
        <begin position="385"/>
        <end position="400"/>
    </location>
</feature>
<evidence type="ECO:0000256" key="5">
    <source>
        <dbReference type="PROSITE-ProRule" id="PRU00042"/>
    </source>
</evidence>
<comment type="caution">
    <text evidence="8">The sequence shown here is derived from an EMBL/GenBank/DDBJ whole genome shotgun (WGS) entry which is preliminary data.</text>
</comment>
<keyword evidence="2" id="KW-0677">Repeat</keyword>
<accession>A0AAD8FM62</accession>
<feature type="compositionally biased region" description="Polar residues" evidence="6">
    <location>
        <begin position="404"/>
        <end position="413"/>
    </location>
</feature>
<keyword evidence="4" id="KW-0862">Zinc</keyword>
<protein>
    <submittedName>
        <fullName evidence="8">Zinc finger protein 37</fullName>
    </submittedName>
</protein>
<feature type="domain" description="C2H2-type" evidence="7">
    <location>
        <begin position="513"/>
        <end position="540"/>
    </location>
</feature>
<dbReference type="Pfam" id="PF00096">
    <property type="entry name" value="zf-C2H2"/>
    <property type="match status" value="4"/>
</dbReference>
<dbReference type="EMBL" id="JASAOG010000001">
    <property type="protein sequence ID" value="KAK0070127.1"/>
    <property type="molecule type" value="Genomic_DNA"/>
</dbReference>
<dbReference type="Pfam" id="PF13912">
    <property type="entry name" value="zf-C2H2_6"/>
    <property type="match status" value="3"/>
</dbReference>
<feature type="compositionally biased region" description="Low complexity" evidence="6">
    <location>
        <begin position="969"/>
        <end position="981"/>
    </location>
</feature>
<reference evidence="8" key="1">
    <citation type="journal article" date="2023" name="PLoS Negl. Trop. Dis.">
        <title>A genome sequence for Biomphalaria pfeifferi, the major vector snail for the human-infecting parasite Schistosoma mansoni.</title>
        <authorList>
            <person name="Bu L."/>
            <person name="Lu L."/>
            <person name="Laidemitt M.R."/>
            <person name="Zhang S.M."/>
            <person name="Mutuku M."/>
            <person name="Mkoji G."/>
            <person name="Steinauer M."/>
            <person name="Loker E.S."/>
        </authorList>
    </citation>
    <scope>NUCLEOTIDE SEQUENCE</scope>
    <source>
        <strain evidence="8">KasaAsao</strain>
    </source>
</reference>
<organism evidence="8 9">
    <name type="scientific">Biomphalaria pfeifferi</name>
    <name type="common">Bloodfluke planorb</name>
    <name type="synonym">Freshwater snail</name>
    <dbReference type="NCBI Taxonomy" id="112525"/>
    <lineage>
        <taxon>Eukaryota</taxon>
        <taxon>Metazoa</taxon>
        <taxon>Spiralia</taxon>
        <taxon>Lophotrochozoa</taxon>
        <taxon>Mollusca</taxon>
        <taxon>Gastropoda</taxon>
        <taxon>Heterobranchia</taxon>
        <taxon>Euthyneura</taxon>
        <taxon>Panpulmonata</taxon>
        <taxon>Hygrophila</taxon>
        <taxon>Lymnaeoidea</taxon>
        <taxon>Planorbidae</taxon>
        <taxon>Biomphalaria</taxon>
    </lineage>
</organism>
<evidence type="ECO:0000313" key="8">
    <source>
        <dbReference type="EMBL" id="KAK0070127.1"/>
    </source>
</evidence>
<feature type="domain" description="C2H2-type" evidence="7">
    <location>
        <begin position="710"/>
        <end position="737"/>
    </location>
</feature>
<feature type="domain" description="C2H2-type" evidence="7">
    <location>
        <begin position="738"/>
        <end position="766"/>
    </location>
</feature>